<reference evidence="1 2" key="1">
    <citation type="submission" date="2019-02" db="EMBL/GenBank/DDBJ databases">
        <title>Deep-cultivation of Planctomycetes and their phenomic and genomic characterization uncovers novel biology.</title>
        <authorList>
            <person name="Wiegand S."/>
            <person name="Jogler M."/>
            <person name="Boedeker C."/>
            <person name="Pinto D."/>
            <person name="Vollmers J."/>
            <person name="Rivas-Marin E."/>
            <person name="Kohn T."/>
            <person name="Peeters S.H."/>
            <person name="Heuer A."/>
            <person name="Rast P."/>
            <person name="Oberbeckmann S."/>
            <person name="Bunk B."/>
            <person name="Jeske O."/>
            <person name="Meyerdierks A."/>
            <person name="Storesund J.E."/>
            <person name="Kallscheuer N."/>
            <person name="Luecker S."/>
            <person name="Lage O.M."/>
            <person name="Pohl T."/>
            <person name="Merkel B.J."/>
            <person name="Hornburger P."/>
            <person name="Mueller R.-W."/>
            <person name="Bruemmer F."/>
            <person name="Labrenz M."/>
            <person name="Spormann A.M."/>
            <person name="Op den Camp H."/>
            <person name="Overmann J."/>
            <person name="Amann R."/>
            <person name="Jetten M.S.M."/>
            <person name="Mascher T."/>
            <person name="Medema M.H."/>
            <person name="Devos D.P."/>
            <person name="Kaster A.-K."/>
            <person name="Ovreas L."/>
            <person name="Rohde M."/>
            <person name="Galperin M.Y."/>
            <person name="Jogler C."/>
        </authorList>
    </citation>
    <scope>NUCLEOTIDE SEQUENCE [LARGE SCALE GENOMIC DNA]</scope>
    <source>
        <strain evidence="1 2">K22_7</strain>
    </source>
</reference>
<sequence length="128" mass="12996">MRGLAYAVAAIAAVGIMIAIGTGPTSEPTAPASSASATTADVSLASTDSPGTLTISVPEMHCAVSCFPRVKAALENTAAVKSVELGPQKEEGLIDNRQVIVSYDAGFSPKGALDLLQEEGFTDSTVIQ</sequence>
<keyword evidence="2" id="KW-1185">Reference proteome</keyword>
<dbReference type="InterPro" id="IPR036163">
    <property type="entry name" value="HMA_dom_sf"/>
</dbReference>
<dbReference type="Gene3D" id="3.30.70.100">
    <property type="match status" value="1"/>
</dbReference>
<accession>A0A517NKH6</accession>
<dbReference type="AlphaFoldDB" id="A0A517NKH6"/>
<protein>
    <recommendedName>
        <fullName evidence="3">HMA domain-containing protein</fullName>
    </recommendedName>
</protein>
<evidence type="ECO:0008006" key="3">
    <source>
        <dbReference type="Google" id="ProtNLM"/>
    </source>
</evidence>
<gene>
    <name evidence="1" type="ORF">K227x_60750</name>
</gene>
<evidence type="ECO:0000313" key="2">
    <source>
        <dbReference type="Proteomes" id="UP000318538"/>
    </source>
</evidence>
<dbReference type="KEGG" id="rlc:K227x_60750"/>
<dbReference type="OrthoDB" id="291224at2"/>
<dbReference type="SUPFAM" id="SSF55008">
    <property type="entry name" value="HMA, heavy metal-associated domain"/>
    <property type="match status" value="1"/>
</dbReference>
<dbReference type="GO" id="GO:0046872">
    <property type="term" value="F:metal ion binding"/>
    <property type="evidence" value="ECO:0007669"/>
    <property type="project" value="InterPro"/>
</dbReference>
<dbReference type="EMBL" id="CP036525">
    <property type="protein sequence ID" value="QDT07647.1"/>
    <property type="molecule type" value="Genomic_DNA"/>
</dbReference>
<name>A0A517NKH6_9BACT</name>
<proteinExistence type="predicted"/>
<dbReference type="RefSeq" id="WP_145175907.1">
    <property type="nucleotide sequence ID" value="NZ_CP036525.1"/>
</dbReference>
<organism evidence="1 2">
    <name type="scientific">Rubripirellula lacrimiformis</name>
    <dbReference type="NCBI Taxonomy" id="1930273"/>
    <lineage>
        <taxon>Bacteria</taxon>
        <taxon>Pseudomonadati</taxon>
        <taxon>Planctomycetota</taxon>
        <taxon>Planctomycetia</taxon>
        <taxon>Pirellulales</taxon>
        <taxon>Pirellulaceae</taxon>
        <taxon>Rubripirellula</taxon>
    </lineage>
</organism>
<evidence type="ECO:0000313" key="1">
    <source>
        <dbReference type="EMBL" id="QDT07647.1"/>
    </source>
</evidence>
<dbReference type="Proteomes" id="UP000318538">
    <property type="component" value="Chromosome"/>
</dbReference>